<dbReference type="InterPro" id="IPR005821">
    <property type="entry name" value="Ion_trans_dom"/>
</dbReference>
<keyword evidence="3 5" id="KW-1133">Transmembrane helix</keyword>
<gene>
    <name evidence="7" type="ORF">SAMN06265360_11040</name>
</gene>
<dbReference type="GO" id="GO:0005245">
    <property type="term" value="F:voltage-gated calcium channel activity"/>
    <property type="evidence" value="ECO:0007669"/>
    <property type="project" value="TreeGrafter"/>
</dbReference>
<keyword evidence="7" id="KW-0406">Ion transport</keyword>
<dbReference type="AlphaFoldDB" id="A0A238XAV1"/>
<feature type="transmembrane region" description="Helical" evidence="5">
    <location>
        <begin position="196"/>
        <end position="221"/>
    </location>
</feature>
<keyword evidence="8" id="KW-1185">Reference proteome</keyword>
<evidence type="ECO:0000256" key="3">
    <source>
        <dbReference type="ARBA" id="ARBA00022989"/>
    </source>
</evidence>
<reference evidence="8" key="1">
    <citation type="submission" date="2017-06" db="EMBL/GenBank/DDBJ databases">
        <authorList>
            <person name="Varghese N."/>
            <person name="Submissions S."/>
        </authorList>
    </citation>
    <scope>NUCLEOTIDE SEQUENCE [LARGE SCALE GENOMIC DNA]</scope>
    <source>
        <strain evidence="8">DSM 45207</strain>
    </source>
</reference>
<evidence type="ECO:0000256" key="1">
    <source>
        <dbReference type="ARBA" id="ARBA00004141"/>
    </source>
</evidence>
<feature type="transmembrane region" description="Helical" evidence="5">
    <location>
        <begin position="16"/>
        <end position="34"/>
    </location>
</feature>
<dbReference type="PANTHER" id="PTHR47077">
    <property type="entry name" value="ION_TRANS DOMAIN-CONTAINING PROTEIN"/>
    <property type="match status" value="1"/>
</dbReference>
<keyword evidence="7" id="KW-0813">Transport</keyword>
<dbReference type="InterPro" id="IPR028744">
    <property type="entry name" value="CatSper4"/>
</dbReference>
<dbReference type="PANTHER" id="PTHR47077:SF1">
    <property type="entry name" value="CATION CHANNEL SPERM-ASSOCIATED PROTEIN 4"/>
    <property type="match status" value="1"/>
</dbReference>
<protein>
    <submittedName>
        <fullName evidence="7">Voltage-gated sodium channel</fullName>
    </submittedName>
</protein>
<dbReference type="Gene3D" id="1.20.120.350">
    <property type="entry name" value="Voltage-gated potassium channels. Chain C"/>
    <property type="match status" value="1"/>
</dbReference>
<dbReference type="InterPro" id="IPR027359">
    <property type="entry name" value="Volt_channel_dom_sf"/>
</dbReference>
<dbReference type="Gene3D" id="1.10.287.70">
    <property type="match status" value="1"/>
</dbReference>
<feature type="transmembrane region" description="Helical" evidence="5">
    <location>
        <begin position="121"/>
        <end position="149"/>
    </location>
</feature>
<organism evidence="7 8">
    <name type="scientific">Haloechinothrix alba</name>
    <dbReference type="NCBI Taxonomy" id="664784"/>
    <lineage>
        <taxon>Bacteria</taxon>
        <taxon>Bacillati</taxon>
        <taxon>Actinomycetota</taxon>
        <taxon>Actinomycetes</taxon>
        <taxon>Pseudonocardiales</taxon>
        <taxon>Pseudonocardiaceae</taxon>
        <taxon>Haloechinothrix</taxon>
    </lineage>
</organism>
<sequence>MITRGRVRGLVEHHNFQRFIIAVIVVNAVTLALETSPSIVADYGPLLRALDTVALSVFVAELSVKLAVYGRRFFRDPWNVFDFVIVTIALVPASGPFAVLRALRILRALRLISAVPAMRRVVTGLLAAVPGMASIAALLALIIFVAAVMTTRLFRDIAPEYFGHLGRSLFTLFQVMTGEGWPDVAGAVMAEAPAAWIFFVIYILVSSFAVLNLFIAVVVSAMEDQVRADIRAQDEQQATQQADGNERVLAELRALREEVESLRRHQT</sequence>
<feature type="domain" description="Ion transport" evidence="6">
    <location>
        <begin position="14"/>
        <end position="225"/>
    </location>
</feature>
<dbReference type="GO" id="GO:0006814">
    <property type="term" value="P:sodium ion transport"/>
    <property type="evidence" value="ECO:0007669"/>
    <property type="project" value="TreeGrafter"/>
</dbReference>
<evidence type="ECO:0000313" key="7">
    <source>
        <dbReference type="EMBL" id="SNR56067.1"/>
    </source>
</evidence>
<proteinExistence type="predicted"/>
<name>A0A238XAV1_9PSEU</name>
<evidence type="ECO:0000256" key="4">
    <source>
        <dbReference type="ARBA" id="ARBA00023136"/>
    </source>
</evidence>
<keyword evidence="7" id="KW-0407">Ion channel</keyword>
<evidence type="ECO:0000256" key="5">
    <source>
        <dbReference type="SAM" id="Phobius"/>
    </source>
</evidence>
<dbReference type="Proteomes" id="UP000198348">
    <property type="component" value="Unassembled WGS sequence"/>
</dbReference>
<evidence type="ECO:0000313" key="8">
    <source>
        <dbReference type="Proteomes" id="UP000198348"/>
    </source>
</evidence>
<feature type="transmembrane region" description="Helical" evidence="5">
    <location>
        <begin position="80"/>
        <end position="100"/>
    </location>
</feature>
<dbReference type="GO" id="GO:0036128">
    <property type="term" value="C:CatSper complex"/>
    <property type="evidence" value="ECO:0007669"/>
    <property type="project" value="InterPro"/>
</dbReference>
<dbReference type="SUPFAM" id="SSF81324">
    <property type="entry name" value="Voltage-gated potassium channels"/>
    <property type="match status" value="1"/>
</dbReference>
<keyword evidence="4 5" id="KW-0472">Membrane</keyword>
<evidence type="ECO:0000259" key="6">
    <source>
        <dbReference type="Pfam" id="PF00520"/>
    </source>
</evidence>
<dbReference type="RefSeq" id="WP_089301616.1">
    <property type="nucleotide sequence ID" value="NZ_FZNW01000010.1"/>
</dbReference>
<dbReference type="GO" id="GO:0005227">
    <property type="term" value="F:calcium-activated cation channel activity"/>
    <property type="evidence" value="ECO:0007669"/>
    <property type="project" value="InterPro"/>
</dbReference>
<comment type="subcellular location">
    <subcellularLocation>
        <location evidence="1">Membrane</location>
        <topology evidence="1">Multi-pass membrane protein</topology>
    </subcellularLocation>
</comment>
<dbReference type="Pfam" id="PF00520">
    <property type="entry name" value="Ion_trans"/>
    <property type="match status" value="1"/>
</dbReference>
<dbReference type="OrthoDB" id="5297065at2"/>
<dbReference type="EMBL" id="FZNW01000010">
    <property type="protein sequence ID" value="SNR56067.1"/>
    <property type="molecule type" value="Genomic_DNA"/>
</dbReference>
<keyword evidence="2 5" id="KW-0812">Transmembrane</keyword>
<evidence type="ECO:0000256" key="2">
    <source>
        <dbReference type="ARBA" id="ARBA00022692"/>
    </source>
</evidence>
<accession>A0A238XAV1</accession>